<dbReference type="GO" id="GO:0016491">
    <property type="term" value="F:oxidoreductase activity"/>
    <property type="evidence" value="ECO:0007669"/>
    <property type="project" value="UniProtKB-KW"/>
</dbReference>
<dbReference type="Gene3D" id="3.20.20.100">
    <property type="entry name" value="NADP-dependent oxidoreductase domain"/>
    <property type="match status" value="1"/>
</dbReference>
<keyword evidence="1" id="KW-0560">Oxidoreductase</keyword>
<dbReference type="Pfam" id="PF00248">
    <property type="entry name" value="Aldo_ket_red"/>
    <property type="match status" value="1"/>
</dbReference>
<feature type="domain" description="NADP-dependent oxidoreductase" evidence="2">
    <location>
        <begin position="2"/>
        <end position="140"/>
    </location>
</feature>
<dbReference type="GO" id="GO:0005829">
    <property type="term" value="C:cytosol"/>
    <property type="evidence" value="ECO:0007669"/>
    <property type="project" value="TreeGrafter"/>
</dbReference>
<reference evidence="3" key="1">
    <citation type="journal article" date="2014" name="Front. Microbiol.">
        <title>High frequency of phylogenetically diverse reductive dehalogenase-homologous genes in deep subseafloor sedimentary metagenomes.</title>
        <authorList>
            <person name="Kawai M."/>
            <person name="Futagami T."/>
            <person name="Toyoda A."/>
            <person name="Takaki Y."/>
            <person name="Nishi S."/>
            <person name="Hori S."/>
            <person name="Arai W."/>
            <person name="Tsubouchi T."/>
            <person name="Morono Y."/>
            <person name="Uchiyama I."/>
            <person name="Ito T."/>
            <person name="Fujiyama A."/>
            <person name="Inagaki F."/>
            <person name="Takami H."/>
        </authorList>
    </citation>
    <scope>NUCLEOTIDE SEQUENCE</scope>
    <source>
        <strain evidence="3">Expedition CK06-06</strain>
    </source>
</reference>
<name>X1UPJ1_9ZZZZ</name>
<dbReference type="PANTHER" id="PTHR43364:SF4">
    <property type="entry name" value="NAD(P)-LINKED OXIDOREDUCTASE SUPERFAMILY PROTEIN"/>
    <property type="match status" value="1"/>
</dbReference>
<comment type="caution">
    <text evidence="3">The sequence shown here is derived from an EMBL/GenBank/DDBJ whole genome shotgun (WGS) entry which is preliminary data.</text>
</comment>
<protein>
    <recommendedName>
        <fullName evidence="2">NADP-dependent oxidoreductase domain-containing protein</fullName>
    </recommendedName>
</protein>
<evidence type="ECO:0000259" key="2">
    <source>
        <dbReference type="Pfam" id="PF00248"/>
    </source>
</evidence>
<evidence type="ECO:0000313" key="3">
    <source>
        <dbReference type="EMBL" id="GAJ01821.1"/>
    </source>
</evidence>
<evidence type="ECO:0000256" key="1">
    <source>
        <dbReference type="ARBA" id="ARBA00023002"/>
    </source>
</evidence>
<dbReference type="SUPFAM" id="SSF51430">
    <property type="entry name" value="NAD(P)-linked oxidoreductase"/>
    <property type="match status" value="1"/>
</dbReference>
<dbReference type="EMBL" id="BARW01016102">
    <property type="protein sequence ID" value="GAJ01821.1"/>
    <property type="molecule type" value="Genomic_DNA"/>
</dbReference>
<sequence>TAVQQQLNVFAGNDEILTLCKEKNLASVNRSPLAMGLLTGKFQESTRFPANDVRRHVEWFEGFKEGKPNPEWLKKLDAIREILTSGGRTLTQGALAWIWGRSEKTIPIPGFKTVRQVEENATAMQFGSLNAEQMREIDALLGR</sequence>
<dbReference type="PANTHER" id="PTHR43364">
    <property type="entry name" value="NADH-SPECIFIC METHYLGLYOXAL REDUCTASE-RELATED"/>
    <property type="match status" value="1"/>
</dbReference>
<dbReference type="InterPro" id="IPR036812">
    <property type="entry name" value="NAD(P)_OxRdtase_dom_sf"/>
</dbReference>
<dbReference type="AlphaFoldDB" id="X1UPJ1"/>
<dbReference type="InterPro" id="IPR023210">
    <property type="entry name" value="NADP_OxRdtase_dom"/>
</dbReference>
<feature type="non-terminal residue" evidence="3">
    <location>
        <position position="1"/>
    </location>
</feature>
<gene>
    <name evidence="3" type="ORF">S12H4_28115</name>
</gene>
<accession>X1UPJ1</accession>
<dbReference type="InterPro" id="IPR050523">
    <property type="entry name" value="AKR_Detox_Biosynth"/>
</dbReference>
<proteinExistence type="predicted"/>
<organism evidence="3">
    <name type="scientific">marine sediment metagenome</name>
    <dbReference type="NCBI Taxonomy" id="412755"/>
    <lineage>
        <taxon>unclassified sequences</taxon>
        <taxon>metagenomes</taxon>
        <taxon>ecological metagenomes</taxon>
    </lineage>
</organism>